<evidence type="ECO:0000256" key="1">
    <source>
        <dbReference type="ARBA" id="ARBA00001974"/>
    </source>
</evidence>
<organism evidence="7 8">
    <name type="scientific">Flexivirga aerilata</name>
    <dbReference type="NCBI Taxonomy" id="1656889"/>
    <lineage>
        <taxon>Bacteria</taxon>
        <taxon>Bacillati</taxon>
        <taxon>Actinomycetota</taxon>
        <taxon>Actinomycetes</taxon>
        <taxon>Micrococcales</taxon>
        <taxon>Dermacoccaceae</taxon>
        <taxon>Flexivirga</taxon>
    </lineage>
</organism>
<dbReference type="InterPro" id="IPR016166">
    <property type="entry name" value="FAD-bd_PCMH"/>
</dbReference>
<evidence type="ECO:0000256" key="4">
    <source>
        <dbReference type="ARBA" id="ARBA00022827"/>
    </source>
</evidence>
<dbReference type="AlphaFoldDB" id="A0A849AG80"/>
<sequence>MAHAVQDAVSSQSRVAVRSGGHCLEGFVADPAVRSLIDMTRLRGVEFDERRRSFAVGAGTDLGTLYEMLFKRWGVTVPGGVCPQVGAGGHISGGGYGALSRRFGLVVDHLEAVEVVTVDHSGRARVVIAEADPSGRNHDLWWAHTGGGGGNFGVVTRYWLRDPAASRLAAPDELLPIPPRTLTIRHASWPWTVLDTAAYGRVVDNFVRWHEQHSKAGTPETGVFATLWLNSVTTGDLVLIAQADDAALLDDFVAAVGDGVPAPTVTPDRTLPWWDAFRYSSFADFGRSIGQRIKDKSSYLRAGFRPAQLIALVDRLADGTPGGVGATVLLAGHGGAVNQMAPASRAIPHRDSVVKVQYSVSWADPADDAIHLDWIRRLYRDVFASTGGVPVPDAVSDGAYINYPDTDLADATWNTSAVAWSHLYYKDNYRRLQKVKRAHDPLDIFHHALSVRPR</sequence>
<dbReference type="InterPro" id="IPR050416">
    <property type="entry name" value="FAD-linked_Oxidoreductase"/>
</dbReference>
<protein>
    <submittedName>
        <fullName evidence="7">FAD-binding protein</fullName>
    </submittedName>
</protein>
<accession>A0A849AG80</accession>
<dbReference type="PROSITE" id="PS51387">
    <property type="entry name" value="FAD_PCMH"/>
    <property type="match status" value="1"/>
</dbReference>
<dbReference type="EMBL" id="JABENB010000001">
    <property type="protein sequence ID" value="NNG38271.1"/>
    <property type="molecule type" value="Genomic_DNA"/>
</dbReference>
<gene>
    <name evidence="7" type="ORF">HJ588_03155</name>
</gene>
<dbReference type="PANTHER" id="PTHR42973:SF39">
    <property type="entry name" value="FAD-BINDING PCMH-TYPE DOMAIN-CONTAINING PROTEIN"/>
    <property type="match status" value="1"/>
</dbReference>
<proteinExistence type="inferred from homology"/>
<keyword evidence="3" id="KW-0285">Flavoprotein</keyword>
<evidence type="ECO:0000256" key="2">
    <source>
        <dbReference type="ARBA" id="ARBA00005466"/>
    </source>
</evidence>
<dbReference type="Pfam" id="PF08031">
    <property type="entry name" value="BBE"/>
    <property type="match status" value="1"/>
</dbReference>
<evidence type="ECO:0000313" key="7">
    <source>
        <dbReference type="EMBL" id="NNG38271.1"/>
    </source>
</evidence>
<feature type="domain" description="FAD-binding PCMH-type" evidence="6">
    <location>
        <begin position="1"/>
        <end position="165"/>
    </location>
</feature>
<dbReference type="GO" id="GO:0071949">
    <property type="term" value="F:FAD binding"/>
    <property type="evidence" value="ECO:0007669"/>
    <property type="project" value="InterPro"/>
</dbReference>
<reference evidence="7 8" key="1">
    <citation type="submission" date="2020-05" db="EMBL/GenBank/DDBJ databases">
        <title>Flexivirga sp. ID2601S isolated from air conditioner.</title>
        <authorList>
            <person name="Kim D.H."/>
        </authorList>
    </citation>
    <scope>NUCLEOTIDE SEQUENCE [LARGE SCALE GENOMIC DNA]</scope>
    <source>
        <strain evidence="7 8">ID2601S</strain>
    </source>
</reference>
<comment type="similarity">
    <text evidence="2">Belongs to the oxygen-dependent FAD-linked oxidoreductase family.</text>
</comment>
<name>A0A849AG80_9MICO</name>
<evidence type="ECO:0000256" key="3">
    <source>
        <dbReference type="ARBA" id="ARBA00022630"/>
    </source>
</evidence>
<dbReference type="Proteomes" id="UP000557772">
    <property type="component" value="Unassembled WGS sequence"/>
</dbReference>
<dbReference type="Gene3D" id="3.30.465.10">
    <property type="match status" value="1"/>
</dbReference>
<dbReference type="SUPFAM" id="SSF56176">
    <property type="entry name" value="FAD-binding/transporter-associated domain-like"/>
    <property type="match status" value="1"/>
</dbReference>
<dbReference type="InterPro" id="IPR006094">
    <property type="entry name" value="Oxid_FAD_bind_N"/>
</dbReference>
<dbReference type="Gene3D" id="3.40.462.20">
    <property type="match status" value="1"/>
</dbReference>
<comment type="caution">
    <text evidence="7">The sequence shown here is derived from an EMBL/GenBank/DDBJ whole genome shotgun (WGS) entry which is preliminary data.</text>
</comment>
<keyword evidence="8" id="KW-1185">Reference proteome</keyword>
<dbReference type="InterPro" id="IPR012951">
    <property type="entry name" value="BBE"/>
</dbReference>
<dbReference type="Pfam" id="PF01565">
    <property type="entry name" value="FAD_binding_4"/>
    <property type="match status" value="1"/>
</dbReference>
<comment type="cofactor">
    <cofactor evidence="1">
        <name>FAD</name>
        <dbReference type="ChEBI" id="CHEBI:57692"/>
    </cofactor>
</comment>
<dbReference type="GO" id="GO:0016491">
    <property type="term" value="F:oxidoreductase activity"/>
    <property type="evidence" value="ECO:0007669"/>
    <property type="project" value="UniProtKB-KW"/>
</dbReference>
<keyword evidence="5" id="KW-0560">Oxidoreductase</keyword>
<dbReference type="InterPro" id="IPR016169">
    <property type="entry name" value="FAD-bd_PCMH_sub2"/>
</dbReference>
<keyword evidence="4" id="KW-0274">FAD</keyword>
<evidence type="ECO:0000256" key="5">
    <source>
        <dbReference type="ARBA" id="ARBA00023002"/>
    </source>
</evidence>
<evidence type="ECO:0000313" key="8">
    <source>
        <dbReference type="Proteomes" id="UP000557772"/>
    </source>
</evidence>
<dbReference type="InterPro" id="IPR036318">
    <property type="entry name" value="FAD-bd_PCMH-like_sf"/>
</dbReference>
<dbReference type="PANTHER" id="PTHR42973">
    <property type="entry name" value="BINDING OXIDOREDUCTASE, PUTATIVE (AFU_ORTHOLOGUE AFUA_1G17690)-RELATED"/>
    <property type="match status" value="1"/>
</dbReference>
<evidence type="ECO:0000259" key="6">
    <source>
        <dbReference type="PROSITE" id="PS51387"/>
    </source>
</evidence>